<reference evidence="4 5" key="1">
    <citation type="journal article" date="2021" name="Sci. Rep.">
        <title>The genome of the diatom Chaetoceros tenuissimus carries an ancient integrated fragment of an extant virus.</title>
        <authorList>
            <person name="Hongo Y."/>
            <person name="Kimura K."/>
            <person name="Takaki Y."/>
            <person name="Yoshida Y."/>
            <person name="Baba S."/>
            <person name="Kobayashi G."/>
            <person name="Nagasaki K."/>
            <person name="Hano T."/>
            <person name="Tomaru Y."/>
        </authorList>
    </citation>
    <scope>NUCLEOTIDE SEQUENCE [LARGE SCALE GENOMIC DNA]</scope>
    <source>
        <strain evidence="4 5">NIES-3715</strain>
    </source>
</reference>
<keyword evidence="1" id="KW-0808">Transferase</keyword>
<evidence type="ECO:0000313" key="5">
    <source>
        <dbReference type="Proteomes" id="UP001054902"/>
    </source>
</evidence>
<dbReference type="CDD" id="cd04301">
    <property type="entry name" value="NAT_SF"/>
    <property type="match status" value="1"/>
</dbReference>
<dbReference type="PANTHER" id="PTHR43072">
    <property type="entry name" value="N-ACETYLTRANSFERASE"/>
    <property type="match status" value="1"/>
</dbReference>
<dbReference type="EMBL" id="BLLK01000047">
    <property type="protein sequence ID" value="GFH54300.1"/>
    <property type="molecule type" value="Genomic_DNA"/>
</dbReference>
<evidence type="ECO:0000256" key="2">
    <source>
        <dbReference type="ARBA" id="ARBA00023315"/>
    </source>
</evidence>
<keyword evidence="5" id="KW-1185">Reference proteome</keyword>
<dbReference type="SUPFAM" id="SSF55729">
    <property type="entry name" value="Acyl-CoA N-acyltransferases (Nat)"/>
    <property type="match status" value="1"/>
</dbReference>
<dbReference type="InterPro" id="IPR016181">
    <property type="entry name" value="Acyl_CoA_acyltransferase"/>
</dbReference>
<dbReference type="AlphaFoldDB" id="A0AAD3D0A6"/>
<sequence length="341" mass="37687">MPALLAAASLTSTIHSGESVLIVRPFAAEKDQEKLDFLCKDVWGGQDYLPSVAKSFENDSTCEFLIMEDENGKMVAAGNKRKFDDHGTVVWLESIRVSSEYKGRGIATLLMNELISRSKESGANEILSCTIGDNHAMKKVFNKVSMDHINSIYMLDFGFMRSLKGWSAVSDSDSDPEHIVKALDVEKHIRNDARRVSWSPVKSERELEEILYSIKEQGGIGHLPGLFKLLWSSSDLKDSLSKGLIMKKILTTPHCVPAVTALVKDNSIQSLRSKYVCSIAATDPADVESALWNLCNDQNIINEIPAFVIALDGSILSKNSEFLDALPLQKENPGVIYSYSP</sequence>
<dbReference type="Gene3D" id="3.40.630.30">
    <property type="match status" value="1"/>
</dbReference>
<proteinExistence type="predicted"/>
<gene>
    <name evidence="4" type="ORF">CTEN210_10776</name>
</gene>
<accession>A0AAD3D0A6</accession>
<dbReference type="GO" id="GO:0016747">
    <property type="term" value="F:acyltransferase activity, transferring groups other than amino-acyl groups"/>
    <property type="evidence" value="ECO:0007669"/>
    <property type="project" value="InterPro"/>
</dbReference>
<keyword evidence="2" id="KW-0012">Acyltransferase</keyword>
<feature type="domain" description="N-acetyltransferase" evidence="3">
    <location>
        <begin position="21"/>
        <end position="186"/>
    </location>
</feature>
<dbReference type="PROSITE" id="PS51186">
    <property type="entry name" value="GNAT"/>
    <property type="match status" value="1"/>
</dbReference>
<dbReference type="Pfam" id="PF00583">
    <property type="entry name" value="Acetyltransf_1"/>
    <property type="match status" value="1"/>
</dbReference>
<name>A0AAD3D0A6_9STRA</name>
<protein>
    <recommendedName>
        <fullName evidence="3">N-acetyltransferase domain-containing protein</fullName>
    </recommendedName>
</protein>
<evidence type="ECO:0000259" key="3">
    <source>
        <dbReference type="PROSITE" id="PS51186"/>
    </source>
</evidence>
<organism evidence="4 5">
    <name type="scientific">Chaetoceros tenuissimus</name>
    <dbReference type="NCBI Taxonomy" id="426638"/>
    <lineage>
        <taxon>Eukaryota</taxon>
        <taxon>Sar</taxon>
        <taxon>Stramenopiles</taxon>
        <taxon>Ochrophyta</taxon>
        <taxon>Bacillariophyta</taxon>
        <taxon>Coscinodiscophyceae</taxon>
        <taxon>Chaetocerotophycidae</taxon>
        <taxon>Chaetocerotales</taxon>
        <taxon>Chaetocerotaceae</taxon>
        <taxon>Chaetoceros</taxon>
    </lineage>
</organism>
<evidence type="ECO:0000256" key="1">
    <source>
        <dbReference type="ARBA" id="ARBA00022679"/>
    </source>
</evidence>
<evidence type="ECO:0000313" key="4">
    <source>
        <dbReference type="EMBL" id="GFH54300.1"/>
    </source>
</evidence>
<dbReference type="Proteomes" id="UP001054902">
    <property type="component" value="Unassembled WGS sequence"/>
</dbReference>
<dbReference type="InterPro" id="IPR000182">
    <property type="entry name" value="GNAT_dom"/>
</dbReference>
<dbReference type="PANTHER" id="PTHR43072:SF23">
    <property type="entry name" value="UPF0039 PROTEIN C11D3.02C"/>
    <property type="match status" value="1"/>
</dbReference>
<comment type="caution">
    <text evidence="4">The sequence shown here is derived from an EMBL/GenBank/DDBJ whole genome shotgun (WGS) entry which is preliminary data.</text>
</comment>